<reference evidence="2 3" key="1">
    <citation type="submission" date="2017-04" db="EMBL/GenBank/DDBJ databases">
        <title>Unexpected and diverse lifestyles within the genus Limnohabitans.</title>
        <authorList>
            <person name="Kasalicky V."/>
            <person name="Mehrshad M."/>
            <person name="Andrei S.-A."/>
            <person name="Salcher M."/>
            <person name="Kratochvilova H."/>
            <person name="Simek K."/>
            <person name="Ghai R."/>
        </authorList>
    </citation>
    <scope>NUCLEOTIDE SEQUENCE [LARGE SCALE GENOMIC DNA]</scope>
    <source>
        <strain evidence="2 3">MWH-C5</strain>
    </source>
</reference>
<dbReference type="InterPro" id="IPR046612">
    <property type="entry name" value="DUF6671"/>
</dbReference>
<name>A0A315ETF0_9BURK</name>
<sequence length="283" mass="31363">MSAVHLYKHHKVAFLTQHGKQTLLRGSLETALGCELVHTDGYDTDLLGTFTRDQSRPCSQIEAARQKALIGMRLTQTTIGIASEGSFGMDPFGGFIPWNTEVLVWIDQNLGLEVHGIAHGPAQSLHKTIQSKNELEAFASAANFPNHLLVLRPNNQDDPDILKGIDNLADLLQAFDWAKQKSIQGRVFVENDLRAHANPTRQGVIRKACDNLIQKLRSRCPQCNTPGYWITEQTAGLPCSACGHKTHLPISEIWCCATCGHEDHKHLSLDRLADPSRCDFCNP</sequence>
<proteinExistence type="predicted"/>
<evidence type="ECO:0000259" key="1">
    <source>
        <dbReference type="Pfam" id="PF20376"/>
    </source>
</evidence>
<evidence type="ECO:0000313" key="3">
    <source>
        <dbReference type="Proteomes" id="UP000251341"/>
    </source>
</evidence>
<gene>
    <name evidence="2" type="ORF">B9Z44_11325</name>
</gene>
<comment type="caution">
    <text evidence="2">The sequence shown here is derived from an EMBL/GenBank/DDBJ whole genome shotgun (WGS) entry which is preliminary data.</text>
</comment>
<dbReference type="Pfam" id="PF20376">
    <property type="entry name" value="DUF6671"/>
    <property type="match status" value="1"/>
</dbReference>
<dbReference type="AlphaFoldDB" id="A0A315ETF0"/>
<dbReference type="RefSeq" id="WP_108402485.1">
    <property type="nucleotide sequence ID" value="NZ_NESP01000001.1"/>
</dbReference>
<feature type="domain" description="DUF6671" evidence="1">
    <location>
        <begin position="67"/>
        <end position="283"/>
    </location>
</feature>
<accession>A0A315ETF0</accession>
<protein>
    <recommendedName>
        <fullName evidence="1">DUF6671 domain-containing protein</fullName>
    </recommendedName>
</protein>
<evidence type="ECO:0000313" key="2">
    <source>
        <dbReference type="EMBL" id="PUE60108.1"/>
    </source>
</evidence>
<dbReference type="Proteomes" id="UP000251341">
    <property type="component" value="Unassembled WGS sequence"/>
</dbReference>
<dbReference type="EMBL" id="NESP01000001">
    <property type="protein sequence ID" value="PUE60108.1"/>
    <property type="molecule type" value="Genomic_DNA"/>
</dbReference>
<organism evidence="2 3">
    <name type="scientific">Limnohabitans curvus</name>
    <dbReference type="NCBI Taxonomy" id="323423"/>
    <lineage>
        <taxon>Bacteria</taxon>
        <taxon>Pseudomonadati</taxon>
        <taxon>Pseudomonadota</taxon>
        <taxon>Betaproteobacteria</taxon>
        <taxon>Burkholderiales</taxon>
        <taxon>Comamonadaceae</taxon>
        <taxon>Limnohabitans</taxon>
    </lineage>
</organism>
<keyword evidence="3" id="KW-1185">Reference proteome</keyword>